<proteinExistence type="predicted"/>
<accession>A0ABN9VZJ8</accession>
<feature type="region of interest" description="Disordered" evidence="1">
    <location>
        <begin position="49"/>
        <end position="78"/>
    </location>
</feature>
<evidence type="ECO:0008006" key="4">
    <source>
        <dbReference type="Google" id="ProtNLM"/>
    </source>
</evidence>
<feature type="non-terminal residue" evidence="2">
    <location>
        <position position="1027"/>
    </location>
</feature>
<sequence>MYDYGLVGRGFPEVTLSPDLSVPWKTHCGVHISVKAARTQRWYRQLVLPQPLPSRERPRAVADPDSKTSKRKAAARERKLQQLPTDMQDLFDDFFGPMEGPDGMTSFGGPQSTHCSPPMPAGPTGVEGTDSGGSRPDVASEVAFAISDETWDEATTQIYWEGVPEPHGQVPAGFLGHHAPYDPARHFVFRWQVEGRARVDVLHNHWVAVMERAVLLHEKVDSDKWKQYSGRARGPACCWKLARSTPGRAHMRNEQAEWWGLVSTLVTRYVALVRNDSDPHQAAQRVVKARHLIEQLDGKSDELFFGKKQDPQEIFVWKSMVHSLDLVDAASLPELLERTRRWADLSNARAMMASRSAFMKWVQEMWSAKPGAVHRHVKPTEAPVWESKDSWGTVTSDNQAMLQGLAKEWQTMWTDPVDSPEDVLAMMQKCFDAAREDPLPIITLLDLDAVLPRIPARKAKGVDALSPLDIQRQPDAARQAFVDTLNAIEAAGVWPSSLSSVFGAAIPKEAGGCRVLGLVPMPQKAGLQIGFPPIILLLEIGLYSFPRLLKKGQMITEAVEVTRSIVAGSGLGVPLAKVMLHRLLDTVHREVPPAGLWSYIDDIVGRAEGTKQKVIRDLEATADVMADGLRELRLQISTKTKLVASSDDLGAELEKRLRRKGIPVELVRATVDLGSDAAAARARASARMMKRRAQARRRQRKVMKVRRLAKLRFVTKKLWSTGVYPASVFGHQLMGTPPTTPLAMRRDAAAAVAGTKRGRCLTTVLQAIYGTAEPGVDLRRQLLREWVALWLAQPGLHPRICKVWPIVLARLKRGKAVCWKDVRGPIAALQATLLQVGWDPQSPLVWSRPLADGTIDDWIFPSFGDEQFGTAVLAHFDDMLGAFMDDCVAQQWQSASHHAAGDDLADGADLTTVTIELNRFAKRMQFDEWSADVAVVSGGQWTRERQIAAGYACPLLCPRCKEKPETLAHRIWTCSANCGHEDFAKTDFLVPQALASLDAQPAPWLRGVPPKDLVVPKFVESSEAAQK</sequence>
<name>A0ABN9VZJ8_9DINO</name>
<dbReference type="Proteomes" id="UP001189429">
    <property type="component" value="Unassembled WGS sequence"/>
</dbReference>
<protein>
    <recommendedName>
        <fullName evidence="4">Reverse transcriptase domain-containing protein</fullName>
    </recommendedName>
</protein>
<dbReference type="EMBL" id="CAUYUJ010017925">
    <property type="protein sequence ID" value="CAK0879136.1"/>
    <property type="molecule type" value="Genomic_DNA"/>
</dbReference>
<organism evidence="2 3">
    <name type="scientific">Prorocentrum cordatum</name>
    <dbReference type="NCBI Taxonomy" id="2364126"/>
    <lineage>
        <taxon>Eukaryota</taxon>
        <taxon>Sar</taxon>
        <taxon>Alveolata</taxon>
        <taxon>Dinophyceae</taxon>
        <taxon>Prorocentrales</taxon>
        <taxon>Prorocentraceae</taxon>
        <taxon>Prorocentrum</taxon>
    </lineage>
</organism>
<evidence type="ECO:0000313" key="3">
    <source>
        <dbReference type="Proteomes" id="UP001189429"/>
    </source>
</evidence>
<feature type="compositionally biased region" description="Basic and acidic residues" evidence="1">
    <location>
        <begin position="54"/>
        <end position="78"/>
    </location>
</feature>
<gene>
    <name evidence="2" type="ORF">PCOR1329_LOCUS62657</name>
</gene>
<evidence type="ECO:0000313" key="2">
    <source>
        <dbReference type="EMBL" id="CAK0879136.1"/>
    </source>
</evidence>
<evidence type="ECO:0000256" key="1">
    <source>
        <dbReference type="SAM" id="MobiDB-lite"/>
    </source>
</evidence>
<reference evidence="2" key="1">
    <citation type="submission" date="2023-10" db="EMBL/GenBank/DDBJ databases">
        <authorList>
            <person name="Chen Y."/>
            <person name="Shah S."/>
            <person name="Dougan E. K."/>
            <person name="Thang M."/>
            <person name="Chan C."/>
        </authorList>
    </citation>
    <scope>NUCLEOTIDE SEQUENCE [LARGE SCALE GENOMIC DNA]</scope>
</reference>
<comment type="caution">
    <text evidence="2">The sequence shown here is derived from an EMBL/GenBank/DDBJ whole genome shotgun (WGS) entry which is preliminary data.</text>
</comment>
<keyword evidence="3" id="KW-1185">Reference proteome</keyword>
<feature type="region of interest" description="Disordered" evidence="1">
    <location>
        <begin position="101"/>
        <end position="137"/>
    </location>
</feature>